<feature type="domain" description="Reverse transcriptase RNase H-like" evidence="7">
    <location>
        <begin position="5"/>
        <end position="85"/>
    </location>
</feature>
<keyword evidence="6" id="KW-0695">RNA-directed DNA polymerase</keyword>
<dbReference type="EMBL" id="JARBHB010000008">
    <property type="protein sequence ID" value="KAJ8877149.1"/>
    <property type="molecule type" value="Genomic_DNA"/>
</dbReference>
<evidence type="ECO:0000256" key="1">
    <source>
        <dbReference type="ARBA" id="ARBA00022679"/>
    </source>
</evidence>
<dbReference type="InterPro" id="IPR041373">
    <property type="entry name" value="RT_RNaseH"/>
</dbReference>
<accession>A0ABQ9GYN0</accession>
<organism evidence="8 9">
    <name type="scientific">Dryococelus australis</name>
    <dbReference type="NCBI Taxonomy" id="614101"/>
    <lineage>
        <taxon>Eukaryota</taxon>
        <taxon>Metazoa</taxon>
        <taxon>Ecdysozoa</taxon>
        <taxon>Arthropoda</taxon>
        <taxon>Hexapoda</taxon>
        <taxon>Insecta</taxon>
        <taxon>Pterygota</taxon>
        <taxon>Neoptera</taxon>
        <taxon>Polyneoptera</taxon>
        <taxon>Phasmatodea</taxon>
        <taxon>Verophasmatodea</taxon>
        <taxon>Anareolatae</taxon>
        <taxon>Phasmatidae</taxon>
        <taxon>Eurycanthinae</taxon>
        <taxon>Dryococelus</taxon>
    </lineage>
</organism>
<dbReference type="InterPro" id="IPR043502">
    <property type="entry name" value="DNA/RNA_pol_sf"/>
</dbReference>
<sequence length="286" mass="32479">MDGLEWPICFASKTLSGVENNYCQLQKKALSIIFAVKKFHTYLYECKFVLYTDHLPSVAILGPTKDEPYLAAAHLQRWTFLLYGYRYDVQYRKGQKMGTADALSRLPLLQSEPLEHPIYSASTIPNVPIQPAKIAQATEEDNILRDLLHGWPAEIEEKLKPYLNKKDDLAVGRGCHMWGGIIPAQLTEEVLQMLHEGHPGVASSGVTRIVSLGKGVLKMAISGVKPESSRSTVLPLRHLVRQRHTHSKIKITSRVWERMHVDFAEKDQQYMLILVDNYSKWVEVMG</sequence>
<dbReference type="PANTHER" id="PTHR37984">
    <property type="entry name" value="PROTEIN CBG26694"/>
    <property type="match status" value="1"/>
</dbReference>
<dbReference type="InterPro" id="IPR050951">
    <property type="entry name" value="Retrovirus_Pol_polyprotein"/>
</dbReference>
<evidence type="ECO:0000256" key="2">
    <source>
        <dbReference type="ARBA" id="ARBA00022695"/>
    </source>
</evidence>
<keyword evidence="3" id="KW-0540">Nuclease</keyword>
<proteinExistence type="predicted"/>
<dbReference type="Pfam" id="PF17917">
    <property type="entry name" value="RT_RNaseH"/>
    <property type="match status" value="1"/>
</dbReference>
<name>A0ABQ9GYN0_9NEOP</name>
<keyword evidence="1" id="KW-0808">Transferase</keyword>
<evidence type="ECO:0000313" key="8">
    <source>
        <dbReference type="EMBL" id="KAJ8877149.1"/>
    </source>
</evidence>
<protein>
    <recommendedName>
        <fullName evidence="7">Reverse transcriptase RNase H-like domain-containing protein</fullName>
    </recommendedName>
</protein>
<keyword evidence="9" id="KW-1185">Reference proteome</keyword>
<keyword evidence="5" id="KW-0378">Hydrolase</keyword>
<dbReference type="Proteomes" id="UP001159363">
    <property type="component" value="Chromosome 7"/>
</dbReference>
<evidence type="ECO:0000313" key="9">
    <source>
        <dbReference type="Proteomes" id="UP001159363"/>
    </source>
</evidence>
<comment type="caution">
    <text evidence="8">The sequence shown here is derived from an EMBL/GenBank/DDBJ whole genome shotgun (WGS) entry which is preliminary data.</text>
</comment>
<keyword evidence="4" id="KW-0255">Endonuclease</keyword>
<dbReference type="CDD" id="cd09274">
    <property type="entry name" value="RNase_HI_RT_Ty3"/>
    <property type="match status" value="1"/>
</dbReference>
<evidence type="ECO:0000256" key="4">
    <source>
        <dbReference type="ARBA" id="ARBA00022759"/>
    </source>
</evidence>
<gene>
    <name evidence="8" type="ORF">PR048_021602</name>
</gene>
<evidence type="ECO:0000256" key="6">
    <source>
        <dbReference type="ARBA" id="ARBA00022918"/>
    </source>
</evidence>
<evidence type="ECO:0000256" key="3">
    <source>
        <dbReference type="ARBA" id="ARBA00022722"/>
    </source>
</evidence>
<evidence type="ECO:0000256" key="5">
    <source>
        <dbReference type="ARBA" id="ARBA00022801"/>
    </source>
</evidence>
<reference evidence="8 9" key="1">
    <citation type="submission" date="2023-02" db="EMBL/GenBank/DDBJ databases">
        <title>LHISI_Scaffold_Assembly.</title>
        <authorList>
            <person name="Stuart O.P."/>
            <person name="Cleave R."/>
            <person name="Magrath M.J.L."/>
            <person name="Mikheyev A.S."/>
        </authorList>
    </citation>
    <scope>NUCLEOTIDE SEQUENCE [LARGE SCALE GENOMIC DNA]</scope>
    <source>
        <strain evidence="8">Daus_M_001</strain>
        <tissue evidence="8">Leg muscle</tissue>
    </source>
</reference>
<dbReference type="SUPFAM" id="SSF56672">
    <property type="entry name" value="DNA/RNA polymerases"/>
    <property type="match status" value="1"/>
</dbReference>
<evidence type="ECO:0000259" key="7">
    <source>
        <dbReference type="Pfam" id="PF17917"/>
    </source>
</evidence>
<keyword evidence="2" id="KW-0548">Nucleotidyltransferase</keyword>
<dbReference type="PANTHER" id="PTHR37984:SF5">
    <property type="entry name" value="PROTEIN NYNRIN-LIKE"/>
    <property type="match status" value="1"/>
</dbReference>